<dbReference type="SUPFAM" id="SSF56601">
    <property type="entry name" value="beta-lactamase/transpeptidase-like"/>
    <property type="match status" value="1"/>
</dbReference>
<dbReference type="PATRIC" id="fig|1218492.5.peg.712"/>
<dbReference type="PANTHER" id="PTHR30627">
    <property type="entry name" value="PEPTIDOGLYCAN D,D-TRANSPEPTIDASE"/>
    <property type="match status" value="1"/>
</dbReference>
<proteinExistence type="inferred from homology"/>
<dbReference type="InterPro" id="IPR005311">
    <property type="entry name" value="PBP_dimer"/>
</dbReference>
<dbReference type="Proteomes" id="UP000033558">
    <property type="component" value="Unassembled WGS sequence"/>
</dbReference>
<keyword evidence="8 10" id="KW-0472">Membrane</keyword>
<keyword evidence="9" id="KW-0961">Cell wall biogenesis/degradation</keyword>
<dbReference type="InterPro" id="IPR001460">
    <property type="entry name" value="PCN-bd_Tpept"/>
</dbReference>
<dbReference type="InterPro" id="IPR012338">
    <property type="entry name" value="Beta-lactam/transpept-like"/>
</dbReference>
<feature type="domain" description="Penicillin-binding protein dimerisation" evidence="12">
    <location>
        <begin position="65"/>
        <end position="305"/>
    </location>
</feature>
<dbReference type="Pfam" id="PF03717">
    <property type="entry name" value="PBP_dimer"/>
    <property type="match status" value="1"/>
</dbReference>
<evidence type="ECO:0000256" key="3">
    <source>
        <dbReference type="ARBA" id="ARBA00022475"/>
    </source>
</evidence>
<evidence type="ECO:0000256" key="8">
    <source>
        <dbReference type="ARBA" id="ARBA00023136"/>
    </source>
</evidence>
<dbReference type="Gene3D" id="3.90.1310.10">
    <property type="entry name" value="Penicillin-binding protein 2a (Domain 2)"/>
    <property type="match status" value="1"/>
</dbReference>
<keyword evidence="7 10" id="KW-1133">Transmembrane helix</keyword>
<dbReference type="AlphaFoldDB" id="A0A0F4LUC7"/>
<keyword evidence="3" id="KW-1003">Cell membrane</keyword>
<evidence type="ECO:0000256" key="1">
    <source>
        <dbReference type="ARBA" id="ARBA00004162"/>
    </source>
</evidence>
<evidence type="ECO:0000259" key="12">
    <source>
        <dbReference type="Pfam" id="PF03717"/>
    </source>
</evidence>
<comment type="caution">
    <text evidence="13">The sequence shown here is derived from an EMBL/GenBank/DDBJ whole genome shotgun (WGS) entry which is preliminary data.</text>
</comment>
<dbReference type="InterPro" id="IPR036138">
    <property type="entry name" value="PBP_dimer_sf"/>
</dbReference>
<accession>A0A0F4LUC7</accession>
<feature type="transmembrane region" description="Helical" evidence="10">
    <location>
        <begin position="21"/>
        <end position="41"/>
    </location>
</feature>
<evidence type="ECO:0000313" key="13">
    <source>
        <dbReference type="EMBL" id="KJY62382.1"/>
    </source>
</evidence>
<dbReference type="GO" id="GO:0008658">
    <property type="term" value="F:penicillin binding"/>
    <property type="evidence" value="ECO:0007669"/>
    <property type="project" value="InterPro"/>
</dbReference>
<dbReference type="HOGENOM" id="CLU_009289_7_0_9"/>
<keyword evidence="4 10" id="KW-0812">Transmembrane</keyword>
<dbReference type="GO" id="GO:0005886">
    <property type="term" value="C:plasma membrane"/>
    <property type="evidence" value="ECO:0007669"/>
    <property type="project" value="UniProtKB-SubCell"/>
</dbReference>
<evidence type="ECO:0000256" key="6">
    <source>
        <dbReference type="ARBA" id="ARBA00022984"/>
    </source>
</evidence>
<comment type="subcellular location">
    <subcellularLocation>
        <location evidence="1">Cell membrane</location>
        <topology evidence="1">Single-pass membrane protein</topology>
    </subcellularLocation>
</comment>
<evidence type="ECO:0000256" key="4">
    <source>
        <dbReference type="ARBA" id="ARBA00022692"/>
    </source>
</evidence>
<keyword evidence="5" id="KW-0133">Cell shape</keyword>
<keyword evidence="6" id="KW-0573">Peptidoglycan synthesis</keyword>
<organism evidence="13 14">
    <name type="scientific">Bombilactobacillus mellifer</name>
    <dbReference type="NCBI Taxonomy" id="1218492"/>
    <lineage>
        <taxon>Bacteria</taxon>
        <taxon>Bacillati</taxon>
        <taxon>Bacillota</taxon>
        <taxon>Bacilli</taxon>
        <taxon>Lactobacillales</taxon>
        <taxon>Lactobacillaceae</taxon>
        <taxon>Bombilactobacillus</taxon>
    </lineage>
</organism>
<dbReference type="RefSeq" id="WP_046316057.1">
    <property type="nucleotide sequence ID" value="NZ_JBHSZT010000001.1"/>
</dbReference>
<dbReference type="GO" id="GO:0009252">
    <property type="term" value="P:peptidoglycan biosynthetic process"/>
    <property type="evidence" value="ECO:0007669"/>
    <property type="project" value="UniProtKB-KW"/>
</dbReference>
<protein>
    <submittedName>
        <fullName evidence="13">Penicillin-binding protein</fullName>
    </submittedName>
</protein>
<sequence length="703" mass="77270">MKLLQRFNKSKTTKSLLPFRLNLLLFLVFCLFALLIGQLAYLQLLNATKFKAEVERSDRTVISGNVPRGLIYDSKGRLIVGNEPSSAITYTKSAGVKTADMYQIANRLQKYITVDTDNLTPRNKIDYYLADSKQNKKITQLVTHNLSAEKRESLTDSQIYNREVQYVKKKLKISLTPEQEQAAAIFEKMSSAYQFSTVYIKNYHATAKEVAEVSEHQAELPGVQIGIDSQRSYPMGDSMSSVIGQVSTEKQGLPDDRINEFLAQGYSRNDRVGTSYLEQEYEPILRGSKSQTQISVGSNNRLIDSVQKYKGAQGSNLNLTIDSEFQKKVDQAVRSTFATAQSNGAAQYSDGAYAVAMNPKTGALLALSGVHYDPQTNKTSDDALGVLNRTFVMGSAVKGATVMGGLMSGAITPENSVQSDEPIYLPSTPIKKSVYPVGTFGALSAQQALEVSSNIYMMRLVMREAHAKYIPHQYIKMDPDIFQKMRANYNLFGLGVKTGIDLPGESAGIAGPTMENGALKSGSALDEAYGNYDAYTLMQMCQYVSTIANGGYRMRPYIVKSIQKSNRDGSVGAVLNETQPQVLNRIDCTASQLNVVKTGFYNVVHGSNDWTTARPLAKIKQTVAGKTGTAQSFYYDPNNPNNPNPPQTITLSMVAYAPADDPQIAVAVVLPNLSSEKGQYNLNLVKNILNDYFGNSDTEDKSK</sequence>
<reference evidence="13 14" key="1">
    <citation type="submission" date="2015-01" db="EMBL/GenBank/DDBJ databases">
        <title>Comparative genomics of the lactic acid bacteria isolated from the honey bee gut.</title>
        <authorList>
            <person name="Ellegaard K.M."/>
            <person name="Tamarit D."/>
            <person name="Javelind E."/>
            <person name="Olofsson T."/>
            <person name="Andersson S.G."/>
            <person name="Vasquez A."/>
        </authorList>
    </citation>
    <scope>NUCLEOTIDE SEQUENCE [LARGE SCALE GENOMIC DNA]</scope>
    <source>
        <strain evidence="13 14">Bin4</strain>
    </source>
</reference>
<dbReference type="Gene3D" id="3.40.710.10">
    <property type="entry name" value="DD-peptidase/beta-lactamase superfamily"/>
    <property type="match status" value="1"/>
</dbReference>
<comment type="similarity">
    <text evidence="2">Belongs to the transpeptidase family.</text>
</comment>
<dbReference type="SUPFAM" id="SSF56519">
    <property type="entry name" value="Penicillin binding protein dimerisation domain"/>
    <property type="match status" value="1"/>
</dbReference>
<evidence type="ECO:0000259" key="11">
    <source>
        <dbReference type="Pfam" id="PF00905"/>
    </source>
</evidence>
<gene>
    <name evidence="13" type="ORF">JG30_05860</name>
</gene>
<evidence type="ECO:0000256" key="10">
    <source>
        <dbReference type="SAM" id="Phobius"/>
    </source>
</evidence>
<dbReference type="Pfam" id="PF00905">
    <property type="entry name" value="Transpeptidase"/>
    <property type="match status" value="1"/>
</dbReference>
<keyword evidence="14" id="KW-1185">Reference proteome</keyword>
<evidence type="ECO:0000256" key="2">
    <source>
        <dbReference type="ARBA" id="ARBA00007171"/>
    </source>
</evidence>
<evidence type="ECO:0000256" key="5">
    <source>
        <dbReference type="ARBA" id="ARBA00022960"/>
    </source>
</evidence>
<dbReference type="EMBL" id="JXJQ01000006">
    <property type="protein sequence ID" value="KJY62382.1"/>
    <property type="molecule type" value="Genomic_DNA"/>
</dbReference>
<name>A0A0F4LUC7_9LACO</name>
<dbReference type="STRING" id="1218492.JG30_05860"/>
<dbReference type="OrthoDB" id="9770103at2"/>
<dbReference type="GO" id="GO:0008360">
    <property type="term" value="P:regulation of cell shape"/>
    <property type="evidence" value="ECO:0007669"/>
    <property type="project" value="UniProtKB-KW"/>
</dbReference>
<dbReference type="InterPro" id="IPR050515">
    <property type="entry name" value="Beta-lactam/transpept"/>
</dbReference>
<evidence type="ECO:0000313" key="14">
    <source>
        <dbReference type="Proteomes" id="UP000033558"/>
    </source>
</evidence>
<evidence type="ECO:0000256" key="9">
    <source>
        <dbReference type="ARBA" id="ARBA00023316"/>
    </source>
</evidence>
<dbReference type="PANTHER" id="PTHR30627:SF2">
    <property type="entry name" value="PEPTIDOGLYCAN D,D-TRANSPEPTIDASE MRDA"/>
    <property type="match status" value="1"/>
</dbReference>
<evidence type="ECO:0000256" key="7">
    <source>
        <dbReference type="ARBA" id="ARBA00022989"/>
    </source>
</evidence>
<feature type="domain" description="Penicillin-binding protein transpeptidase" evidence="11">
    <location>
        <begin position="353"/>
        <end position="689"/>
    </location>
</feature>
<dbReference type="GO" id="GO:0071555">
    <property type="term" value="P:cell wall organization"/>
    <property type="evidence" value="ECO:0007669"/>
    <property type="project" value="UniProtKB-KW"/>
</dbReference>
<dbReference type="Gene3D" id="1.10.10.1230">
    <property type="entry name" value="Penicillin-binding protein, N-terminal non-catalytic domain, head sub-domain"/>
    <property type="match status" value="1"/>
</dbReference>
<dbReference type="GO" id="GO:0071972">
    <property type="term" value="F:peptidoglycan L,D-transpeptidase activity"/>
    <property type="evidence" value="ECO:0007669"/>
    <property type="project" value="TreeGrafter"/>
</dbReference>